<evidence type="ECO:0000256" key="1">
    <source>
        <dbReference type="SAM" id="MobiDB-lite"/>
    </source>
</evidence>
<protein>
    <submittedName>
        <fullName evidence="2">Uncharacterized protein</fullName>
    </submittedName>
</protein>
<reference evidence="2" key="1">
    <citation type="submission" date="2021-03" db="EMBL/GenBank/DDBJ databases">
        <title>Draft genome sequence of rust myrtle Austropuccinia psidii MF-1, a brazilian biotype.</title>
        <authorList>
            <person name="Quecine M.C."/>
            <person name="Pachon D.M.R."/>
            <person name="Bonatelli M.L."/>
            <person name="Correr F.H."/>
            <person name="Franceschini L.M."/>
            <person name="Leite T.F."/>
            <person name="Margarido G.R.A."/>
            <person name="Almeida C.A."/>
            <person name="Ferrarezi J.A."/>
            <person name="Labate C.A."/>
        </authorList>
    </citation>
    <scope>NUCLEOTIDE SEQUENCE</scope>
    <source>
        <strain evidence="2">MF-1</strain>
    </source>
</reference>
<feature type="region of interest" description="Disordered" evidence="1">
    <location>
        <begin position="1"/>
        <end position="42"/>
    </location>
</feature>
<gene>
    <name evidence="2" type="ORF">O181_074026</name>
</gene>
<organism evidence="2 3">
    <name type="scientific">Austropuccinia psidii MF-1</name>
    <dbReference type="NCBI Taxonomy" id="1389203"/>
    <lineage>
        <taxon>Eukaryota</taxon>
        <taxon>Fungi</taxon>
        <taxon>Dikarya</taxon>
        <taxon>Basidiomycota</taxon>
        <taxon>Pucciniomycotina</taxon>
        <taxon>Pucciniomycetes</taxon>
        <taxon>Pucciniales</taxon>
        <taxon>Sphaerophragmiaceae</taxon>
        <taxon>Austropuccinia</taxon>
    </lineage>
</organism>
<dbReference type="AlphaFoldDB" id="A0A9Q3I8U8"/>
<sequence length="179" mass="20640">MSFDFTPLPSALKLKKPPPHPLSHSENHSDGLTVRTRPDSAHHQNDLKYYETIIPTLDFMVRTKPNIENHEVNNTKTNHKRKFIQSQIQQIHDSKQIMSHPLHLNREYKTISTISIEMKAANSSWSKLPSLNTLPHSYLIIDKTKKPFLPVIIYEIMSFGNYSGHSQISNDLIPKPPRN</sequence>
<dbReference type="EMBL" id="AVOT02039294">
    <property type="protein sequence ID" value="MBW0534311.1"/>
    <property type="molecule type" value="Genomic_DNA"/>
</dbReference>
<evidence type="ECO:0000313" key="2">
    <source>
        <dbReference type="EMBL" id="MBW0534311.1"/>
    </source>
</evidence>
<comment type="caution">
    <text evidence="2">The sequence shown here is derived from an EMBL/GenBank/DDBJ whole genome shotgun (WGS) entry which is preliminary data.</text>
</comment>
<evidence type="ECO:0000313" key="3">
    <source>
        <dbReference type="Proteomes" id="UP000765509"/>
    </source>
</evidence>
<proteinExistence type="predicted"/>
<name>A0A9Q3I8U8_9BASI</name>
<dbReference type="Proteomes" id="UP000765509">
    <property type="component" value="Unassembled WGS sequence"/>
</dbReference>
<accession>A0A9Q3I8U8</accession>
<keyword evidence="3" id="KW-1185">Reference proteome</keyword>